<evidence type="ECO:0000256" key="2">
    <source>
        <dbReference type="ARBA" id="ARBA00022737"/>
    </source>
</evidence>
<feature type="domain" description="C2H2-type" evidence="8">
    <location>
        <begin position="391"/>
        <end position="413"/>
    </location>
</feature>
<dbReference type="InterPro" id="IPR013087">
    <property type="entry name" value="Znf_C2H2_type"/>
</dbReference>
<dbReference type="SMART" id="SM00355">
    <property type="entry name" value="ZnF_C2H2"/>
    <property type="match status" value="12"/>
</dbReference>
<organism evidence="9 10">
    <name type="scientific">Oikopleura dioica</name>
    <name type="common">Tunicate</name>
    <dbReference type="NCBI Taxonomy" id="34765"/>
    <lineage>
        <taxon>Eukaryota</taxon>
        <taxon>Metazoa</taxon>
        <taxon>Chordata</taxon>
        <taxon>Tunicata</taxon>
        <taxon>Appendicularia</taxon>
        <taxon>Copelata</taxon>
        <taxon>Oikopleuridae</taxon>
        <taxon>Oikopleura</taxon>
    </lineage>
</organism>
<dbReference type="Gene3D" id="3.30.160.60">
    <property type="entry name" value="Classic Zinc Finger"/>
    <property type="match status" value="6"/>
</dbReference>
<proteinExistence type="predicted"/>
<feature type="domain" description="C2H2-type" evidence="8">
    <location>
        <begin position="580"/>
        <end position="609"/>
    </location>
</feature>
<feature type="domain" description="C2H2-type" evidence="8">
    <location>
        <begin position="610"/>
        <end position="632"/>
    </location>
</feature>
<feature type="domain" description="C2H2-type" evidence="8">
    <location>
        <begin position="522"/>
        <end position="550"/>
    </location>
</feature>
<feature type="domain" description="C2H2-type" evidence="8">
    <location>
        <begin position="491"/>
        <end position="521"/>
    </location>
</feature>
<keyword evidence="4" id="KW-0862">Zinc</keyword>
<protein>
    <submittedName>
        <fullName evidence="9">Oidioi.mRNA.OKI2018_I69.XSR.g15289.t1.cds</fullName>
    </submittedName>
</protein>
<evidence type="ECO:0000256" key="1">
    <source>
        <dbReference type="ARBA" id="ARBA00022723"/>
    </source>
</evidence>
<dbReference type="Proteomes" id="UP001158576">
    <property type="component" value="Chromosome XSR"/>
</dbReference>
<feature type="domain" description="C2H2-type" evidence="8">
    <location>
        <begin position="418"/>
        <end position="445"/>
    </location>
</feature>
<evidence type="ECO:0000256" key="7">
    <source>
        <dbReference type="SAM" id="MobiDB-lite"/>
    </source>
</evidence>
<dbReference type="InterPro" id="IPR036236">
    <property type="entry name" value="Znf_C2H2_sf"/>
</dbReference>
<keyword evidence="2" id="KW-0677">Repeat</keyword>
<name>A0ABN7SCV9_OIKDI</name>
<sequence length="862" mass="98036">MDSLELFGEILEPQNNWENNWDEECDREVAAVTWKVETEPLVKKSSQKSKLKSLSKKISASAPQLEFHSTEPKEPPLLFSCSRCLFMCSDKNFLVAHSIIEHEESCTEFSKGDEKEVFVERSEAAKKIIAVVKHVIMESITRARCDTEIILEEANEAQLVSMNDIARSIVDSTVTVEPEACSDEHGADNVFNSSLGSERDLEEMLPSQAKRRKKAQPRKLQIENEDLNDTTNKSQFAQASDVVTLVEARDPESDDEKAPNNTTSFIDSFTGLTKPLCPLCHQEFDSQMHLGTHLEDIHMSWISPQMTLYTDSSNSIPIVPFSSITAGSTQHSQGAMEPWRLRHGRSCNKNSSKKTKNWRNIKCNLCIKKPKMSLSEFKTHMTNTHHYRRAYCCHQCSTSFKSLEAFVEHNRIHEQRPFSCDVCDLTFKTKREQNEHRRSESHQKAILEQGQPDNVDIVYEETSPIKCPSCDFRCHEMSLLAKHLREESHFHPCEYQGCNGFFRSKENLTNHIATAHEGHGAFLCDLCGKSFRLHATLLRHKGRNHNQKNIKKCSFCPAQFADNYKLTRHIRSIHSKEKPFKCDFPGCDKAFARKDKLQDHKWSHSKSKMFICHVCDRAYLRPDCLKAHEKIHLATFKHLTCHLCDAKFQTKELYSRHLKSLHDVDIEDNVKRKRTKSRKSQNEKKAPVIVSNEKSIASDILVSAIASQLSIPEVFPPRIPNFESEIPVSNSQYTLTVNKARLTDLQPVEVLVGGSGAVQSIHPVNLKFPKLDSISHPSISQPSEEANNSNSCSPTILQPVQRLQPVETPDAPQFSHFSLADDNWTHTDPSIFLNSRPSMVSVDSKFIDPSRSNNFLASPKSE</sequence>
<dbReference type="InterPro" id="IPR003604">
    <property type="entry name" value="Matrin/U1-like-C_Znf_C2H2"/>
</dbReference>
<feature type="domain" description="C2H2-type" evidence="8">
    <location>
        <begin position="551"/>
        <end position="579"/>
    </location>
</feature>
<evidence type="ECO:0000259" key="8">
    <source>
        <dbReference type="PROSITE" id="PS50157"/>
    </source>
</evidence>
<dbReference type="SUPFAM" id="SSF57667">
    <property type="entry name" value="beta-beta-alpha zinc fingers"/>
    <property type="match status" value="6"/>
</dbReference>
<keyword evidence="5" id="KW-0539">Nucleus</keyword>
<keyword evidence="3 6" id="KW-0863">Zinc-finger</keyword>
<feature type="region of interest" description="Disordered" evidence="7">
    <location>
        <begin position="775"/>
        <end position="795"/>
    </location>
</feature>
<accession>A0ABN7SCV9</accession>
<dbReference type="SMART" id="SM00451">
    <property type="entry name" value="ZnF_U1"/>
    <property type="match status" value="1"/>
</dbReference>
<keyword evidence="1" id="KW-0479">Metal-binding</keyword>
<evidence type="ECO:0000256" key="3">
    <source>
        <dbReference type="ARBA" id="ARBA00022771"/>
    </source>
</evidence>
<feature type="region of interest" description="Disordered" evidence="7">
    <location>
        <begin position="179"/>
        <end position="234"/>
    </location>
</feature>
<gene>
    <name evidence="9" type="ORF">OKIOD_LOCUS6847</name>
</gene>
<dbReference type="PROSITE" id="PS50157">
    <property type="entry name" value="ZINC_FINGER_C2H2_2"/>
    <property type="match status" value="7"/>
</dbReference>
<dbReference type="InterPro" id="IPR050527">
    <property type="entry name" value="Snail/Krueppel_Znf"/>
</dbReference>
<evidence type="ECO:0000256" key="6">
    <source>
        <dbReference type="PROSITE-ProRule" id="PRU00042"/>
    </source>
</evidence>
<dbReference type="Pfam" id="PF00096">
    <property type="entry name" value="zf-C2H2"/>
    <property type="match status" value="1"/>
</dbReference>
<keyword evidence="10" id="KW-1185">Reference proteome</keyword>
<dbReference type="PROSITE" id="PS00028">
    <property type="entry name" value="ZINC_FINGER_C2H2_1"/>
    <property type="match status" value="9"/>
</dbReference>
<evidence type="ECO:0000256" key="4">
    <source>
        <dbReference type="ARBA" id="ARBA00022833"/>
    </source>
</evidence>
<evidence type="ECO:0000313" key="9">
    <source>
        <dbReference type="EMBL" id="CAG5097916.1"/>
    </source>
</evidence>
<dbReference type="EMBL" id="OU015569">
    <property type="protein sequence ID" value="CAG5097916.1"/>
    <property type="molecule type" value="Genomic_DNA"/>
</dbReference>
<dbReference type="PANTHER" id="PTHR24388:SF104">
    <property type="entry name" value="AT-RICH BINDING PROTEIN-RELATED"/>
    <property type="match status" value="1"/>
</dbReference>
<evidence type="ECO:0000256" key="5">
    <source>
        <dbReference type="ARBA" id="ARBA00023242"/>
    </source>
</evidence>
<reference evidence="9 10" key="1">
    <citation type="submission" date="2021-04" db="EMBL/GenBank/DDBJ databases">
        <authorList>
            <person name="Bliznina A."/>
        </authorList>
    </citation>
    <scope>NUCLEOTIDE SEQUENCE [LARGE SCALE GENOMIC DNA]</scope>
</reference>
<evidence type="ECO:0000313" key="10">
    <source>
        <dbReference type="Proteomes" id="UP001158576"/>
    </source>
</evidence>
<dbReference type="PANTHER" id="PTHR24388">
    <property type="entry name" value="ZINC FINGER PROTEIN"/>
    <property type="match status" value="1"/>
</dbReference>